<comment type="caution">
    <text evidence="2">The sequence shown here is derived from an EMBL/GenBank/DDBJ whole genome shotgun (WGS) entry which is preliminary data.</text>
</comment>
<proteinExistence type="predicted"/>
<sequence>MGRRVLVVKVGYRLLCSAANNIEQLRCVSALDLINSFCRILGPVSAEWTKRGPGKLAPLNPDFHIFPAFPQTPTDTGTDNEVSMKKIR</sequence>
<evidence type="ECO:0000313" key="2">
    <source>
        <dbReference type="EMBL" id="GIY26409.1"/>
    </source>
</evidence>
<feature type="compositionally biased region" description="Polar residues" evidence="1">
    <location>
        <begin position="71"/>
        <end position="81"/>
    </location>
</feature>
<organism evidence="2 3">
    <name type="scientific">Caerostris darwini</name>
    <dbReference type="NCBI Taxonomy" id="1538125"/>
    <lineage>
        <taxon>Eukaryota</taxon>
        <taxon>Metazoa</taxon>
        <taxon>Ecdysozoa</taxon>
        <taxon>Arthropoda</taxon>
        <taxon>Chelicerata</taxon>
        <taxon>Arachnida</taxon>
        <taxon>Araneae</taxon>
        <taxon>Araneomorphae</taxon>
        <taxon>Entelegynae</taxon>
        <taxon>Araneoidea</taxon>
        <taxon>Araneidae</taxon>
        <taxon>Caerostris</taxon>
    </lineage>
</organism>
<reference evidence="2 3" key="1">
    <citation type="submission" date="2021-06" db="EMBL/GenBank/DDBJ databases">
        <title>Caerostris darwini draft genome.</title>
        <authorList>
            <person name="Kono N."/>
            <person name="Arakawa K."/>
        </authorList>
    </citation>
    <scope>NUCLEOTIDE SEQUENCE [LARGE SCALE GENOMIC DNA]</scope>
</reference>
<protein>
    <submittedName>
        <fullName evidence="2">Uncharacterized protein</fullName>
    </submittedName>
</protein>
<dbReference type="AlphaFoldDB" id="A0AAV4S0D5"/>
<dbReference type="Proteomes" id="UP001054837">
    <property type="component" value="Unassembled WGS sequence"/>
</dbReference>
<gene>
    <name evidence="2" type="ORF">CDAR_569991</name>
</gene>
<keyword evidence="3" id="KW-1185">Reference proteome</keyword>
<accession>A0AAV4S0D5</accession>
<name>A0AAV4S0D5_9ARAC</name>
<evidence type="ECO:0000256" key="1">
    <source>
        <dbReference type="SAM" id="MobiDB-lite"/>
    </source>
</evidence>
<evidence type="ECO:0000313" key="3">
    <source>
        <dbReference type="Proteomes" id="UP001054837"/>
    </source>
</evidence>
<dbReference type="EMBL" id="BPLQ01006940">
    <property type="protein sequence ID" value="GIY26409.1"/>
    <property type="molecule type" value="Genomic_DNA"/>
</dbReference>
<feature type="region of interest" description="Disordered" evidence="1">
    <location>
        <begin position="69"/>
        <end position="88"/>
    </location>
</feature>